<name>A0ABW9A3A9_9BURK</name>
<dbReference type="Proteomes" id="UP001629246">
    <property type="component" value="Unassembled WGS sequence"/>
</dbReference>
<reference evidence="5 6" key="1">
    <citation type="journal article" date="2024" name="Chem. Sci.">
        <title>Discovery of megapolipeptins by genome mining of a Burkholderiales bacteria collection.</title>
        <authorList>
            <person name="Paulo B.S."/>
            <person name="Recchia M.J.J."/>
            <person name="Lee S."/>
            <person name="Fergusson C.H."/>
            <person name="Romanowski S.B."/>
            <person name="Hernandez A."/>
            <person name="Krull N."/>
            <person name="Liu D.Y."/>
            <person name="Cavanagh H."/>
            <person name="Bos A."/>
            <person name="Gray C.A."/>
            <person name="Murphy B.T."/>
            <person name="Linington R.G."/>
            <person name="Eustaquio A.S."/>
        </authorList>
    </citation>
    <scope>NUCLEOTIDE SEQUENCE [LARGE SCALE GENOMIC DNA]</scope>
    <source>
        <strain evidence="5 6">RL21-008-BIB-A</strain>
    </source>
</reference>
<evidence type="ECO:0000259" key="4">
    <source>
        <dbReference type="Pfam" id="PF00291"/>
    </source>
</evidence>
<dbReference type="PANTHER" id="PTHR43780">
    <property type="entry name" value="1-AMINOCYCLOPROPANE-1-CARBOXYLATE DEAMINASE-RELATED"/>
    <property type="match status" value="1"/>
</dbReference>
<dbReference type="PIRSF" id="PIRSF006278">
    <property type="entry name" value="ACCD_DCysDesulf"/>
    <property type="match status" value="1"/>
</dbReference>
<dbReference type="InterPro" id="IPR036052">
    <property type="entry name" value="TrpB-like_PALP_sf"/>
</dbReference>
<keyword evidence="3" id="KW-0663">Pyridoxal phosphate</keyword>
<dbReference type="InterPro" id="IPR001926">
    <property type="entry name" value="TrpB-like_PALP"/>
</dbReference>
<dbReference type="EMBL" id="JAQQFM010000001">
    <property type="protein sequence ID" value="MFL9923123.1"/>
    <property type="molecule type" value="Genomic_DNA"/>
</dbReference>
<dbReference type="SUPFAM" id="SSF53686">
    <property type="entry name" value="Tryptophan synthase beta subunit-like PLP-dependent enzymes"/>
    <property type="match status" value="1"/>
</dbReference>
<protein>
    <submittedName>
        <fullName evidence="5">Pyridoxal-phosphate dependent enzyme</fullName>
    </submittedName>
</protein>
<comment type="similarity">
    <text evidence="2">Belongs to the ACC deaminase/D-cysteine desulfhydrase family.</text>
</comment>
<dbReference type="Gene3D" id="3.40.50.1100">
    <property type="match status" value="2"/>
</dbReference>
<dbReference type="PANTHER" id="PTHR43780:SF2">
    <property type="entry name" value="1-AMINOCYCLOPROPANE-1-CARBOXYLATE DEAMINASE-RELATED"/>
    <property type="match status" value="1"/>
</dbReference>
<evidence type="ECO:0000256" key="2">
    <source>
        <dbReference type="ARBA" id="ARBA00008639"/>
    </source>
</evidence>
<evidence type="ECO:0000256" key="1">
    <source>
        <dbReference type="ARBA" id="ARBA00001933"/>
    </source>
</evidence>
<feature type="domain" description="Tryptophan synthase beta chain-like PALP" evidence="4">
    <location>
        <begin position="20"/>
        <end position="295"/>
    </location>
</feature>
<dbReference type="Pfam" id="PF00291">
    <property type="entry name" value="PALP"/>
    <property type="match status" value="1"/>
</dbReference>
<keyword evidence="6" id="KW-1185">Reference proteome</keyword>
<sequence>MHRFATEKSILQQLPHPDWDRRGIRVLVKRDDLIDPYVSGNKWRKLKYILQLARRQNQKGILTLGGAFSNHLLATAAACREAGLTSIALVRGDELTAESNQNLHACAELGMALHFLPRPEYDANGMQAQQAIWMQRHPHCLFVPEGGAMPEGLKGCQEIWDEIAEPVHHVFVAQGSTTTSCGLLTGAAASTTVHVVPVLKGFDSRAEMHSLLSSLLGDPSLVNSYLRQVAVHAGHHFGGYAKSTPELLDFIRDCRQRWDLPLDRIYTAKAFHALVDAVENSAEFDGATVLFLHTGGLFNG</sequence>
<gene>
    <name evidence="5" type="ORF">PQR62_02515</name>
</gene>
<evidence type="ECO:0000313" key="6">
    <source>
        <dbReference type="Proteomes" id="UP001629246"/>
    </source>
</evidence>
<dbReference type="RefSeq" id="WP_408154439.1">
    <property type="nucleotide sequence ID" value="NZ_JAQQFM010000001.1"/>
</dbReference>
<dbReference type="InterPro" id="IPR027278">
    <property type="entry name" value="ACCD_DCysDesulf"/>
</dbReference>
<accession>A0ABW9A3A9</accession>
<evidence type="ECO:0000256" key="3">
    <source>
        <dbReference type="ARBA" id="ARBA00022898"/>
    </source>
</evidence>
<comment type="cofactor">
    <cofactor evidence="1">
        <name>pyridoxal 5'-phosphate</name>
        <dbReference type="ChEBI" id="CHEBI:597326"/>
    </cofactor>
</comment>
<comment type="caution">
    <text evidence="5">The sequence shown here is derived from an EMBL/GenBank/DDBJ whole genome shotgun (WGS) entry which is preliminary data.</text>
</comment>
<proteinExistence type="inferred from homology"/>
<organism evidence="5 6">
    <name type="scientific">Herbaspirillum lusitanum</name>
    <dbReference type="NCBI Taxonomy" id="213312"/>
    <lineage>
        <taxon>Bacteria</taxon>
        <taxon>Pseudomonadati</taxon>
        <taxon>Pseudomonadota</taxon>
        <taxon>Betaproteobacteria</taxon>
        <taxon>Burkholderiales</taxon>
        <taxon>Oxalobacteraceae</taxon>
        <taxon>Herbaspirillum</taxon>
    </lineage>
</organism>
<evidence type="ECO:0000313" key="5">
    <source>
        <dbReference type="EMBL" id="MFL9923123.1"/>
    </source>
</evidence>